<keyword evidence="1" id="KW-0139">CF(1)</keyword>
<accession>A0A1F8C3G3</accession>
<keyword evidence="1" id="KW-0066">ATP synthesis</keyword>
<dbReference type="STRING" id="1802525.A2975_01750"/>
<dbReference type="InterPro" id="IPR036771">
    <property type="entry name" value="ATPsynth_dsu/esu_N"/>
</dbReference>
<dbReference type="GO" id="GO:0015986">
    <property type="term" value="P:proton motive force-driven ATP synthesis"/>
    <property type="evidence" value="ECO:0007669"/>
    <property type="project" value="InterPro"/>
</dbReference>
<protein>
    <recommendedName>
        <fullName evidence="2">ATP synthase F1 complex delta/epsilon subunit N-terminal domain-containing protein</fullName>
    </recommendedName>
</protein>
<evidence type="ECO:0000256" key="1">
    <source>
        <dbReference type="ARBA" id="ARBA00023196"/>
    </source>
</evidence>
<evidence type="ECO:0000313" key="3">
    <source>
        <dbReference type="EMBL" id="OGM70409.1"/>
    </source>
</evidence>
<dbReference type="Gene3D" id="2.60.15.10">
    <property type="entry name" value="F0F1 ATP synthase delta/epsilon subunit, N-terminal"/>
    <property type="match status" value="1"/>
</dbReference>
<evidence type="ECO:0000259" key="2">
    <source>
        <dbReference type="Pfam" id="PF02823"/>
    </source>
</evidence>
<dbReference type="Proteomes" id="UP000178429">
    <property type="component" value="Unassembled WGS sequence"/>
</dbReference>
<dbReference type="Pfam" id="PF02823">
    <property type="entry name" value="ATP-synt_DE_N"/>
    <property type="match status" value="1"/>
</dbReference>
<dbReference type="GO" id="GO:0045259">
    <property type="term" value="C:proton-transporting ATP synthase complex"/>
    <property type="evidence" value="ECO:0007669"/>
    <property type="project" value="UniProtKB-KW"/>
</dbReference>
<dbReference type="EMBL" id="MGHL01000005">
    <property type="protein sequence ID" value="OGM70409.1"/>
    <property type="molecule type" value="Genomic_DNA"/>
</dbReference>
<comment type="caution">
    <text evidence="3">The sequence shown here is derived from an EMBL/GenBank/DDBJ whole genome shotgun (WGS) entry which is preliminary data.</text>
</comment>
<sequence length="79" mass="8867">MIRNREEVVFNGDVKNISGLNKKGKFDILPKHANFISLIGQTLIARLVEGQERIFQVENGVLRVLSNKVEVYLGVKTGD</sequence>
<organism evidence="3 4">
    <name type="scientific">Candidatus Woesebacteria bacterium RIFCSPLOWO2_01_FULL_44_14</name>
    <dbReference type="NCBI Taxonomy" id="1802525"/>
    <lineage>
        <taxon>Bacteria</taxon>
        <taxon>Candidatus Woeseibacteriota</taxon>
    </lineage>
</organism>
<reference evidence="3 4" key="1">
    <citation type="journal article" date="2016" name="Nat. Commun.">
        <title>Thousands of microbial genomes shed light on interconnected biogeochemical processes in an aquifer system.</title>
        <authorList>
            <person name="Anantharaman K."/>
            <person name="Brown C.T."/>
            <person name="Hug L.A."/>
            <person name="Sharon I."/>
            <person name="Castelle C.J."/>
            <person name="Probst A.J."/>
            <person name="Thomas B.C."/>
            <person name="Singh A."/>
            <person name="Wilkins M.J."/>
            <person name="Karaoz U."/>
            <person name="Brodie E.L."/>
            <person name="Williams K.H."/>
            <person name="Hubbard S.S."/>
            <person name="Banfield J.F."/>
        </authorList>
    </citation>
    <scope>NUCLEOTIDE SEQUENCE [LARGE SCALE GENOMIC DNA]</scope>
</reference>
<dbReference type="AlphaFoldDB" id="A0A1F8C3G3"/>
<evidence type="ECO:0000313" key="4">
    <source>
        <dbReference type="Proteomes" id="UP000178429"/>
    </source>
</evidence>
<name>A0A1F8C3G3_9BACT</name>
<dbReference type="SUPFAM" id="SSF51344">
    <property type="entry name" value="Epsilon subunit of F1F0-ATP synthase N-terminal domain"/>
    <property type="match status" value="1"/>
</dbReference>
<dbReference type="InterPro" id="IPR020546">
    <property type="entry name" value="ATP_synth_F1_dsu/esu_N"/>
</dbReference>
<proteinExistence type="predicted"/>
<gene>
    <name evidence="3" type="ORF">A2975_01750</name>
</gene>
<feature type="domain" description="ATP synthase F1 complex delta/epsilon subunit N-terminal" evidence="2">
    <location>
        <begin position="5"/>
        <end position="71"/>
    </location>
</feature>